<evidence type="ECO:0008006" key="2">
    <source>
        <dbReference type="Google" id="ProtNLM"/>
    </source>
</evidence>
<evidence type="ECO:0000313" key="1">
    <source>
        <dbReference type="EMBL" id="PAN42794.1"/>
    </source>
</evidence>
<dbReference type="PANTHER" id="PTHR46043:SF13">
    <property type="entry name" value="ARM REPEAT SUPERFAMILY PROTEIN"/>
    <property type="match status" value="1"/>
</dbReference>
<proteinExistence type="predicted"/>
<dbReference type="SMART" id="SM00185">
    <property type="entry name" value="ARM"/>
    <property type="match status" value="3"/>
</dbReference>
<dbReference type="Gene3D" id="1.25.10.10">
    <property type="entry name" value="Leucine-rich Repeat Variant"/>
    <property type="match status" value="2"/>
</dbReference>
<dbReference type="AlphaFoldDB" id="A0A2S3IEC7"/>
<dbReference type="InterPro" id="IPR000225">
    <property type="entry name" value="Armadillo"/>
</dbReference>
<dbReference type="Gramene" id="PAN42794">
    <property type="protein sequence ID" value="PAN42794"/>
    <property type="gene ID" value="PAHAL_8G186100"/>
</dbReference>
<accession>A0A2S3IEC7</accession>
<dbReference type="PANTHER" id="PTHR46043">
    <property type="entry name" value="ARM REPEAT SUPERFAMILY PROTEIN"/>
    <property type="match status" value="1"/>
</dbReference>
<gene>
    <name evidence="1" type="ORF">PAHAL_8G186100</name>
</gene>
<dbReference type="Proteomes" id="UP000243499">
    <property type="component" value="Chromosome 8"/>
</dbReference>
<reference evidence="1" key="1">
    <citation type="submission" date="2018-04" db="EMBL/GenBank/DDBJ databases">
        <title>WGS assembly of Panicum hallii.</title>
        <authorList>
            <person name="Lovell J."/>
            <person name="Jenkins J."/>
            <person name="Lowry D."/>
            <person name="Mamidi S."/>
            <person name="Sreedasyam A."/>
            <person name="Weng X."/>
            <person name="Barry K."/>
            <person name="Bonette J."/>
            <person name="Campitelli B."/>
            <person name="Daum C."/>
            <person name="Gordon S."/>
            <person name="Gould B."/>
            <person name="Lipzen A."/>
            <person name="Macqueen A."/>
            <person name="Palacio-Mejia J."/>
            <person name="Plott C."/>
            <person name="Shakirov E."/>
            <person name="Shu S."/>
            <person name="Yoshinaga Y."/>
            <person name="Zane M."/>
            <person name="Rokhsar D."/>
            <person name="Grimwood J."/>
            <person name="Schmutz J."/>
            <person name="Juenger T."/>
        </authorList>
    </citation>
    <scope>NUCLEOTIDE SEQUENCE [LARGE SCALE GENOMIC DNA]</scope>
    <source>
        <strain evidence="1">FIL2</strain>
    </source>
</reference>
<dbReference type="InterPro" id="IPR016024">
    <property type="entry name" value="ARM-type_fold"/>
</dbReference>
<dbReference type="InterPro" id="IPR011989">
    <property type="entry name" value="ARM-like"/>
</dbReference>
<sequence>MPPPPESGDPGLAECLRLLEAVPAAAASAPAFRRHWPSISASLAALSAALASPAFPPGAPLLAPLAAALGALMSAAADAPRLGHLHTVSLLSSSAASLSQLAADARLLATPAASAAAAAPGGADSGADALISRLRLGSAASRAAALEELAGSAAALPATSAAAAVSAVVALLDSAGGDLLLPASRERAVSVLAAFASSDAACRFLAEESGAVVPHLCRALESGGAGAEHACAALLPLTAASRDASAAVAARGGVAALLAACAGGTPATQAAAAGVLRNLAAFPDLLPWFRDEGALPLLLQLVSLGTPRAQELALGCLQNLTASDGDEGQRLKVEAFQEGALACVKDFLDASRGDEPGLAPALGLLRNMASFRYIAEIAASASFAAHVAAALGSDRSPTRTEAALALAELCGNAAKSRHELEGAVPRLIWMLEAKPVAERDAAARALAALLASSGACRKLFRRDERGVASAVQLLDPAGARGVDRRFPVSVLLAVAQSRRCRKQMVAAGACGFLQGLMAAEVDGAKRLAECLGKGKMLGVFPRT</sequence>
<protein>
    <recommendedName>
        <fullName evidence="2">Armadillo repeat-containing domain-containing protein</fullName>
    </recommendedName>
</protein>
<organism evidence="1">
    <name type="scientific">Panicum hallii</name>
    <dbReference type="NCBI Taxonomy" id="206008"/>
    <lineage>
        <taxon>Eukaryota</taxon>
        <taxon>Viridiplantae</taxon>
        <taxon>Streptophyta</taxon>
        <taxon>Embryophyta</taxon>
        <taxon>Tracheophyta</taxon>
        <taxon>Spermatophyta</taxon>
        <taxon>Magnoliopsida</taxon>
        <taxon>Liliopsida</taxon>
        <taxon>Poales</taxon>
        <taxon>Poaceae</taxon>
        <taxon>PACMAD clade</taxon>
        <taxon>Panicoideae</taxon>
        <taxon>Panicodae</taxon>
        <taxon>Paniceae</taxon>
        <taxon>Panicinae</taxon>
        <taxon>Panicum</taxon>
        <taxon>Panicum sect. Panicum</taxon>
    </lineage>
</organism>
<dbReference type="EMBL" id="CM008053">
    <property type="protein sequence ID" value="PAN42794.1"/>
    <property type="molecule type" value="Genomic_DNA"/>
</dbReference>
<dbReference type="SUPFAM" id="SSF48371">
    <property type="entry name" value="ARM repeat"/>
    <property type="match status" value="1"/>
</dbReference>
<name>A0A2S3IEC7_9POAL</name>